<evidence type="ECO:0000313" key="3">
    <source>
        <dbReference type="Proteomes" id="UP000779508"/>
    </source>
</evidence>
<keyword evidence="1" id="KW-0175">Coiled coil</keyword>
<keyword evidence="3" id="KW-1185">Reference proteome</keyword>
<accession>A0ABS6G8M0</accession>
<organism evidence="2 3">
    <name type="scientific">Alkaliphilus flagellatus</name>
    <dbReference type="NCBI Taxonomy" id="2841507"/>
    <lineage>
        <taxon>Bacteria</taxon>
        <taxon>Bacillati</taxon>
        <taxon>Bacillota</taxon>
        <taxon>Clostridia</taxon>
        <taxon>Peptostreptococcales</taxon>
        <taxon>Natronincolaceae</taxon>
        <taxon>Alkaliphilus</taxon>
    </lineage>
</organism>
<reference evidence="2 3" key="1">
    <citation type="submission" date="2021-06" db="EMBL/GenBank/DDBJ databases">
        <authorList>
            <person name="Sun Q."/>
            <person name="Li D."/>
        </authorList>
    </citation>
    <scope>NUCLEOTIDE SEQUENCE [LARGE SCALE GENOMIC DNA]</scope>
    <source>
        <strain evidence="2 3">MSJ-5</strain>
    </source>
</reference>
<protein>
    <recommendedName>
        <fullName evidence="4">RNA polymerase sigma-70 region 4 domain-containing protein</fullName>
    </recommendedName>
</protein>
<dbReference type="EMBL" id="JAHLQK010000006">
    <property type="protein sequence ID" value="MBU5677760.1"/>
    <property type="molecule type" value="Genomic_DNA"/>
</dbReference>
<dbReference type="Proteomes" id="UP000779508">
    <property type="component" value="Unassembled WGS sequence"/>
</dbReference>
<feature type="coiled-coil region" evidence="1">
    <location>
        <begin position="7"/>
        <end position="34"/>
    </location>
</feature>
<evidence type="ECO:0000313" key="2">
    <source>
        <dbReference type="EMBL" id="MBU5677760.1"/>
    </source>
</evidence>
<evidence type="ECO:0000256" key="1">
    <source>
        <dbReference type="SAM" id="Coils"/>
    </source>
</evidence>
<name>A0ABS6G8M0_9FIRM</name>
<dbReference type="RefSeq" id="WP_216418749.1">
    <property type="nucleotide sequence ID" value="NZ_JAHLQK010000006.1"/>
</dbReference>
<comment type="caution">
    <text evidence="2">The sequence shown here is derived from an EMBL/GenBank/DDBJ whole genome shotgun (WGS) entry which is preliminary data.</text>
</comment>
<evidence type="ECO:0008006" key="4">
    <source>
        <dbReference type="Google" id="ProtNLM"/>
    </source>
</evidence>
<sequence length="137" mass="15911">MLGIKTYKDLQLEKEIIEDRIEQLKQNQKLLAKELRGPVDIAAIDYSKDKGVGITPRPLEDVLAETMQLDSMIYLEEERLKNTIRTIQKIDARLQQLEGLHYKVAYMKEVEKKSLQEIADELDYSLDYVKKISASLK</sequence>
<gene>
    <name evidence="2" type="ORF">KQI88_15175</name>
</gene>
<proteinExistence type="predicted"/>